<reference evidence="2 4" key="2">
    <citation type="submission" date="2020-08" db="EMBL/GenBank/DDBJ databases">
        <title>Genomic Encyclopedia of Type Strains, Phase IV (KMG-IV): sequencing the most valuable type-strain genomes for metagenomic binning, comparative biology and taxonomic classification.</title>
        <authorList>
            <person name="Goeker M."/>
        </authorList>
    </citation>
    <scope>NUCLEOTIDE SEQUENCE [LARGE SCALE GENOMIC DNA]</scope>
    <source>
        <strain evidence="2 4">DSM 10368</strain>
    </source>
</reference>
<dbReference type="RefSeq" id="WP_067964460.1">
    <property type="nucleotide sequence ID" value="NZ_CP015005.1"/>
</dbReference>
<dbReference type="KEGG" id="aak:AA2016_4760"/>
<gene>
    <name evidence="1" type="ORF">AA2016_4760</name>
    <name evidence="2" type="ORF">FHS67_001500</name>
</gene>
<name>A0AAC8YSA6_AMIAI</name>
<sequence length="82" mass="9499">MKLSQPFFMDVVYDPIAGTFTMSKGSWKNTYPISDLPKWLDFYRTQQVMFPRYASHYQDSVDALEKLTADLQANGSTHDAKR</sequence>
<evidence type="ECO:0000313" key="2">
    <source>
        <dbReference type="EMBL" id="MBB3705188.1"/>
    </source>
</evidence>
<reference evidence="1 3" key="1">
    <citation type="submission" date="2016-03" db="EMBL/GenBank/DDBJ databases">
        <title>Complete genome of Aminobacter aminovorans KCTC 2477.</title>
        <authorList>
            <person name="Kim K.M."/>
        </authorList>
    </citation>
    <scope>NUCLEOTIDE SEQUENCE [LARGE SCALE GENOMIC DNA]</scope>
    <source>
        <strain evidence="1 3">KCTC 2477</strain>
    </source>
</reference>
<evidence type="ECO:0000313" key="1">
    <source>
        <dbReference type="EMBL" id="AMS43670.1"/>
    </source>
</evidence>
<evidence type="ECO:0000313" key="3">
    <source>
        <dbReference type="Proteomes" id="UP000075755"/>
    </source>
</evidence>
<dbReference type="Proteomes" id="UP000075755">
    <property type="component" value="Chromosome"/>
</dbReference>
<dbReference type="AlphaFoldDB" id="A0AAC8YSA6"/>
<proteinExistence type="predicted"/>
<organism evidence="1 3">
    <name type="scientific">Aminobacter aminovorans</name>
    <name type="common">Chelatobacter heintzii</name>
    <dbReference type="NCBI Taxonomy" id="83263"/>
    <lineage>
        <taxon>Bacteria</taxon>
        <taxon>Pseudomonadati</taxon>
        <taxon>Pseudomonadota</taxon>
        <taxon>Alphaproteobacteria</taxon>
        <taxon>Hyphomicrobiales</taxon>
        <taxon>Phyllobacteriaceae</taxon>
        <taxon>Aminobacter</taxon>
    </lineage>
</organism>
<keyword evidence="4" id="KW-1185">Reference proteome</keyword>
<dbReference type="Proteomes" id="UP000577697">
    <property type="component" value="Unassembled WGS sequence"/>
</dbReference>
<protein>
    <submittedName>
        <fullName evidence="1">Uncharacterized protein</fullName>
    </submittedName>
</protein>
<dbReference type="EMBL" id="CP015005">
    <property type="protein sequence ID" value="AMS43670.1"/>
    <property type="molecule type" value="Genomic_DNA"/>
</dbReference>
<accession>A0AAC8YSA6</accession>
<evidence type="ECO:0000313" key="4">
    <source>
        <dbReference type="Proteomes" id="UP000577697"/>
    </source>
</evidence>
<dbReference type="EMBL" id="JACICB010000005">
    <property type="protein sequence ID" value="MBB3705188.1"/>
    <property type="molecule type" value="Genomic_DNA"/>
</dbReference>